<accession>A0A1H5YCQ2</accession>
<keyword evidence="1" id="KW-0812">Transmembrane</keyword>
<organism evidence="2 3">
    <name type="scientific">Bryocella elongata</name>
    <dbReference type="NCBI Taxonomy" id="863522"/>
    <lineage>
        <taxon>Bacteria</taxon>
        <taxon>Pseudomonadati</taxon>
        <taxon>Acidobacteriota</taxon>
        <taxon>Terriglobia</taxon>
        <taxon>Terriglobales</taxon>
        <taxon>Acidobacteriaceae</taxon>
        <taxon>Bryocella</taxon>
    </lineage>
</organism>
<name>A0A1H5YCQ2_9BACT</name>
<protein>
    <submittedName>
        <fullName evidence="2">Uncharacterized protein</fullName>
    </submittedName>
</protein>
<keyword evidence="1" id="KW-1133">Transmembrane helix</keyword>
<sequence length="76" mass="8052">MADDKAKVLARCFGYIALGVLAGFVLPIVLFFAIYHNATGGALWRISLISICMPSGAIVGLAKALKDWRAFAAAHS</sequence>
<dbReference type="EMBL" id="FNVA01000003">
    <property type="protein sequence ID" value="SEG21788.1"/>
    <property type="molecule type" value="Genomic_DNA"/>
</dbReference>
<proteinExistence type="predicted"/>
<dbReference type="RefSeq" id="WP_103933112.1">
    <property type="nucleotide sequence ID" value="NZ_FNVA01000003.1"/>
</dbReference>
<evidence type="ECO:0000313" key="3">
    <source>
        <dbReference type="Proteomes" id="UP000236728"/>
    </source>
</evidence>
<evidence type="ECO:0000313" key="2">
    <source>
        <dbReference type="EMBL" id="SEG21788.1"/>
    </source>
</evidence>
<keyword evidence="1" id="KW-0472">Membrane</keyword>
<dbReference type="AlphaFoldDB" id="A0A1H5YCQ2"/>
<evidence type="ECO:0000256" key="1">
    <source>
        <dbReference type="SAM" id="Phobius"/>
    </source>
</evidence>
<dbReference type="Proteomes" id="UP000236728">
    <property type="component" value="Unassembled WGS sequence"/>
</dbReference>
<keyword evidence="3" id="KW-1185">Reference proteome</keyword>
<feature type="transmembrane region" description="Helical" evidence="1">
    <location>
        <begin position="12"/>
        <end position="36"/>
    </location>
</feature>
<reference evidence="2 3" key="1">
    <citation type="submission" date="2016-10" db="EMBL/GenBank/DDBJ databases">
        <authorList>
            <person name="de Groot N.N."/>
        </authorList>
    </citation>
    <scope>NUCLEOTIDE SEQUENCE [LARGE SCALE GENOMIC DNA]</scope>
    <source>
        <strain evidence="2 3">DSM 22489</strain>
    </source>
</reference>
<gene>
    <name evidence="2" type="ORF">SAMN05421819_2242</name>
</gene>
<feature type="transmembrane region" description="Helical" evidence="1">
    <location>
        <begin position="42"/>
        <end position="62"/>
    </location>
</feature>